<comment type="caution">
    <text evidence="1">The sequence shown here is derived from an EMBL/GenBank/DDBJ whole genome shotgun (WGS) entry which is preliminary data.</text>
</comment>
<evidence type="ECO:0008006" key="3">
    <source>
        <dbReference type="Google" id="ProtNLM"/>
    </source>
</evidence>
<evidence type="ECO:0000313" key="2">
    <source>
        <dbReference type="Proteomes" id="UP001161257"/>
    </source>
</evidence>
<dbReference type="GO" id="GO:0008270">
    <property type="term" value="F:zinc ion binding"/>
    <property type="evidence" value="ECO:0007669"/>
    <property type="project" value="InterPro"/>
</dbReference>
<dbReference type="GO" id="GO:0003677">
    <property type="term" value="F:DNA binding"/>
    <property type="evidence" value="ECO:0007669"/>
    <property type="project" value="InterPro"/>
</dbReference>
<dbReference type="SUPFAM" id="SSF57783">
    <property type="entry name" value="Zinc beta-ribbon"/>
    <property type="match status" value="1"/>
</dbReference>
<dbReference type="Gene3D" id="3.90.580.10">
    <property type="entry name" value="Zinc finger, CHC2-type domain"/>
    <property type="match status" value="1"/>
</dbReference>
<accession>A0AA37R634</accession>
<dbReference type="InterPro" id="IPR036977">
    <property type="entry name" value="DNA_primase_Znf_CHC2"/>
</dbReference>
<gene>
    <name evidence="1" type="ORF">PPUN14671_02500</name>
</gene>
<dbReference type="Proteomes" id="UP001161257">
    <property type="component" value="Unassembled WGS sequence"/>
</dbReference>
<evidence type="ECO:0000313" key="1">
    <source>
        <dbReference type="EMBL" id="GLO33417.1"/>
    </source>
</evidence>
<name>A0AA37R634_PSEPU</name>
<dbReference type="EMBL" id="BSKJ01000001">
    <property type="protein sequence ID" value="GLO33417.1"/>
    <property type="molecule type" value="Genomic_DNA"/>
</dbReference>
<proteinExistence type="predicted"/>
<reference evidence="1" key="1">
    <citation type="submission" date="2023-01" db="EMBL/GenBank/DDBJ databases">
        <title>Whole-genome sequence of Pseudomonas putida NBRC 14671.</title>
        <authorList>
            <person name="Morohoshi T."/>
            <person name="Someya N."/>
        </authorList>
    </citation>
    <scope>NUCLEOTIDE SEQUENCE</scope>
    <source>
        <strain evidence="1">NBRC 14671</strain>
    </source>
</reference>
<protein>
    <recommendedName>
        <fullName evidence="3">Virulence-associated protein E</fullName>
    </recommendedName>
</protein>
<dbReference type="GO" id="GO:0006260">
    <property type="term" value="P:DNA replication"/>
    <property type="evidence" value="ECO:0007669"/>
    <property type="project" value="InterPro"/>
</dbReference>
<dbReference type="AlphaFoldDB" id="A0AA37R634"/>
<organism evidence="1 2">
    <name type="scientific">Pseudomonas putida</name>
    <name type="common">Arthrobacter siderocapsulatus</name>
    <dbReference type="NCBI Taxonomy" id="303"/>
    <lineage>
        <taxon>Bacteria</taxon>
        <taxon>Pseudomonadati</taxon>
        <taxon>Pseudomonadota</taxon>
        <taxon>Gammaproteobacteria</taxon>
        <taxon>Pseudomonadales</taxon>
        <taxon>Pseudomonadaceae</taxon>
        <taxon>Pseudomonas</taxon>
    </lineage>
</organism>
<dbReference type="PROSITE" id="PS51257">
    <property type="entry name" value="PROKAR_LIPOPROTEIN"/>
    <property type="match status" value="1"/>
</dbReference>
<sequence length="137" mass="14934">MIMKIQNGAFAPTGSACLDKLLNRLDKVKSAGADKWKACCPAHDDKKPSLAISETSDGVLLLKCWAGCTTKEIVSAIGLELRDLFPGDKQPRRGPSKAAVEHERMVFRIGQSLQQQGSLADDDLVRFNLAKQRLGVK</sequence>